<dbReference type="Gene3D" id="2.40.10.220">
    <property type="entry name" value="predicted glycosyltransferase like domains"/>
    <property type="match status" value="1"/>
</dbReference>
<accession>A0A445MZ96</accession>
<dbReference type="Pfam" id="PF07238">
    <property type="entry name" value="PilZ"/>
    <property type="match status" value="1"/>
</dbReference>
<reference evidence="2" key="1">
    <citation type="submission" date="2018-01" db="EMBL/GenBank/DDBJ databases">
        <authorList>
            <person name="Regsiter A."/>
            <person name="William W."/>
        </authorList>
    </citation>
    <scope>NUCLEOTIDE SEQUENCE</scope>
    <source>
        <strain evidence="2">TRIP AH-1</strain>
    </source>
</reference>
<dbReference type="AlphaFoldDB" id="A0A445MZ96"/>
<dbReference type="GO" id="GO:0035438">
    <property type="term" value="F:cyclic-di-GMP binding"/>
    <property type="evidence" value="ECO:0007669"/>
    <property type="project" value="InterPro"/>
</dbReference>
<name>A0A445MZ96_9BACT</name>
<organism evidence="2">
    <name type="scientific">uncultured Desulfobacterium sp</name>
    <dbReference type="NCBI Taxonomy" id="201089"/>
    <lineage>
        <taxon>Bacteria</taxon>
        <taxon>Pseudomonadati</taxon>
        <taxon>Thermodesulfobacteriota</taxon>
        <taxon>Desulfobacteria</taxon>
        <taxon>Desulfobacterales</taxon>
        <taxon>Desulfobacteriaceae</taxon>
        <taxon>Desulfobacterium</taxon>
        <taxon>environmental samples</taxon>
    </lineage>
</organism>
<dbReference type="EMBL" id="OJIN01000174">
    <property type="protein sequence ID" value="SPD74759.1"/>
    <property type="molecule type" value="Genomic_DNA"/>
</dbReference>
<evidence type="ECO:0000259" key="1">
    <source>
        <dbReference type="Pfam" id="PF07238"/>
    </source>
</evidence>
<dbReference type="InterPro" id="IPR009875">
    <property type="entry name" value="PilZ_domain"/>
</dbReference>
<evidence type="ECO:0000313" key="2">
    <source>
        <dbReference type="EMBL" id="SPD74759.1"/>
    </source>
</evidence>
<dbReference type="SUPFAM" id="SSF141371">
    <property type="entry name" value="PilZ domain-like"/>
    <property type="match status" value="1"/>
</dbReference>
<feature type="domain" description="PilZ" evidence="1">
    <location>
        <begin position="5"/>
        <end position="101"/>
    </location>
</feature>
<sequence>MSNDNRRFTRIRFGVQAELTVNGEVYHVDQIINLSIGGCLLSLNEEFKTGSQCQVKIMMDPTNSELNIVIEGEIVRCEQRTVAVKFTAIDPDSLFHLRRVVLYNAPDTKLVEDEIQRHPGLV</sequence>
<protein>
    <recommendedName>
        <fullName evidence="1">PilZ domain-containing protein</fullName>
    </recommendedName>
</protein>
<proteinExistence type="predicted"/>
<gene>
    <name evidence="2" type="ORF">PITCH_A330024</name>
</gene>